<comment type="caution">
    <text evidence="2">The sequence shown here is derived from an EMBL/GenBank/DDBJ whole genome shotgun (WGS) entry which is preliminary data.</text>
</comment>
<reference evidence="2 3" key="1">
    <citation type="journal article" date="2014" name="PLoS Genet.">
        <title>Phylogenetically driven sequencing of extremely halophilic archaea reveals strategies for static and dynamic osmo-response.</title>
        <authorList>
            <person name="Becker E.A."/>
            <person name="Seitzer P.M."/>
            <person name="Tritt A."/>
            <person name="Larsen D."/>
            <person name="Krusor M."/>
            <person name="Yao A.I."/>
            <person name="Wu D."/>
            <person name="Madern D."/>
            <person name="Eisen J.A."/>
            <person name="Darling A.E."/>
            <person name="Facciotti M.T."/>
        </authorList>
    </citation>
    <scope>NUCLEOTIDE SEQUENCE [LARGE SCALE GENOMIC DNA]</scope>
    <source>
        <strain evidence="2 3">JCM 10879</strain>
    </source>
</reference>
<dbReference type="STRING" id="1227454.C446_17152"/>
<sequence length="96" mass="10681">MTDSGSERPTPPAGLDDDLRETLEGLSERDPETIDAVATYAAELADWVESTERDTVSPEGVPERATVSETEIAGTAYRYYQWREGDEIRSKTVELE</sequence>
<keyword evidence="3" id="KW-1185">Reference proteome</keyword>
<evidence type="ECO:0000313" key="2">
    <source>
        <dbReference type="EMBL" id="EMA29411.1"/>
    </source>
</evidence>
<feature type="region of interest" description="Disordered" evidence="1">
    <location>
        <begin position="1"/>
        <end position="32"/>
    </location>
</feature>
<dbReference type="EMBL" id="AOMA01000183">
    <property type="protein sequence ID" value="EMA29411.1"/>
    <property type="molecule type" value="Genomic_DNA"/>
</dbReference>
<organism evidence="2 3">
    <name type="scientific">Halobiforma nitratireducens JCM 10879</name>
    <dbReference type="NCBI Taxonomy" id="1227454"/>
    <lineage>
        <taxon>Archaea</taxon>
        <taxon>Methanobacteriati</taxon>
        <taxon>Methanobacteriota</taxon>
        <taxon>Stenosarchaea group</taxon>
        <taxon>Halobacteria</taxon>
        <taxon>Halobacteriales</taxon>
        <taxon>Natrialbaceae</taxon>
        <taxon>Halobiforma</taxon>
    </lineage>
</organism>
<proteinExistence type="predicted"/>
<dbReference type="eggNOG" id="arCOG06178">
    <property type="taxonomic scope" value="Archaea"/>
</dbReference>
<name>M0L786_9EURY</name>
<dbReference type="PATRIC" id="fig|1227454.3.peg.3512"/>
<dbReference type="RefSeq" id="WP_006674307.1">
    <property type="nucleotide sequence ID" value="NZ_AOMA01000183.1"/>
</dbReference>
<protein>
    <submittedName>
        <fullName evidence="2">Uncharacterized protein</fullName>
    </submittedName>
</protein>
<accession>M0L786</accession>
<dbReference type="AlphaFoldDB" id="M0L786"/>
<feature type="compositionally biased region" description="Basic and acidic residues" evidence="1">
    <location>
        <begin position="20"/>
        <end position="32"/>
    </location>
</feature>
<dbReference type="OrthoDB" id="204292at2157"/>
<evidence type="ECO:0000313" key="3">
    <source>
        <dbReference type="Proteomes" id="UP000011607"/>
    </source>
</evidence>
<evidence type="ECO:0000256" key="1">
    <source>
        <dbReference type="SAM" id="MobiDB-lite"/>
    </source>
</evidence>
<dbReference type="Proteomes" id="UP000011607">
    <property type="component" value="Unassembled WGS sequence"/>
</dbReference>
<gene>
    <name evidence="2" type="ORF">C446_17152</name>
</gene>